<feature type="transmembrane region" description="Helical" evidence="2">
    <location>
        <begin position="202"/>
        <end position="219"/>
    </location>
</feature>
<evidence type="ECO:0000256" key="2">
    <source>
        <dbReference type="SAM" id="Phobius"/>
    </source>
</evidence>
<feature type="transmembrane region" description="Helical" evidence="2">
    <location>
        <begin position="61"/>
        <end position="79"/>
    </location>
</feature>
<evidence type="ECO:0000313" key="4">
    <source>
        <dbReference type="Proteomes" id="UP000807309"/>
    </source>
</evidence>
<name>A0ABS0CBF8_9NOCA</name>
<keyword evidence="2" id="KW-0812">Transmembrane</keyword>
<evidence type="ECO:0000256" key="1">
    <source>
        <dbReference type="SAM" id="MobiDB-lite"/>
    </source>
</evidence>
<comment type="caution">
    <text evidence="3">The sequence shown here is derived from an EMBL/GenBank/DDBJ whole genome shotgun (WGS) entry which is preliminary data.</text>
</comment>
<dbReference type="PANTHER" id="PTHR39419">
    <property type="entry name" value="SLL0814 PROTEIN"/>
    <property type="match status" value="1"/>
</dbReference>
<feature type="transmembrane region" description="Helical" evidence="2">
    <location>
        <begin position="121"/>
        <end position="144"/>
    </location>
</feature>
<reference evidence="3 4" key="1">
    <citation type="submission" date="2020-10" db="EMBL/GenBank/DDBJ databases">
        <title>Identification of Nocardia species via Next-generation sequencing and recognition of intraspecies genetic diversity.</title>
        <authorList>
            <person name="Li P."/>
            <person name="Li P."/>
            <person name="Lu B."/>
        </authorList>
    </citation>
    <scope>NUCLEOTIDE SEQUENCE [LARGE SCALE GENOMIC DNA]</scope>
    <source>
        <strain evidence="3 4">N-11</strain>
    </source>
</reference>
<keyword evidence="4" id="KW-1185">Reference proteome</keyword>
<keyword evidence="2" id="KW-0472">Membrane</keyword>
<feature type="transmembrane region" description="Helical" evidence="2">
    <location>
        <begin position="267"/>
        <end position="286"/>
    </location>
</feature>
<feature type="transmembrane region" description="Helical" evidence="2">
    <location>
        <begin position="33"/>
        <end position="52"/>
    </location>
</feature>
<sequence>MRHSGELAPVPGRTTPTREHPAYSVPRYRSVRFLLPLVFAAAAIAAQIGYPLTTGGARDRITVAIVLLSAGAVLAHATATRGPRYAIGFLVVVSGLGLTAEVIGTATGVPFGCYEYAVDRLGPALLTVPLIVPLAWTGGIYPVWVVAGMLSRHTLARVVTTAAGAVGWDLFLDPQMVADGQWTWCDTHSGLPGLDWIPVTNYLGWFGVALVMGGLLAAWEQAAPDPVRTPPEHGRALARVVPVTLFLWTWLGSALAHAVFLGLLPSAGYGFAGMAVLGVPLLVVAARARR</sequence>
<accession>A0ABS0CBF8</accession>
<protein>
    <submittedName>
        <fullName evidence="3">Carotenoid biosynthesis protein</fullName>
    </submittedName>
</protein>
<dbReference type="PANTHER" id="PTHR39419:SF1">
    <property type="entry name" value="SLL0814 PROTEIN"/>
    <property type="match status" value="1"/>
</dbReference>
<evidence type="ECO:0000313" key="3">
    <source>
        <dbReference type="EMBL" id="MBF6227694.1"/>
    </source>
</evidence>
<dbReference type="InterPro" id="IPR007354">
    <property type="entry name" value="CruF-like"/>
</dbReference>
<gene>
    <name evidence="3" type="ORF">IU470_21615</name>
</gene>
<organism evidence="3 4">
    <name type="scientific">Nocardia abscessus</name>
    <dbReference type="NCBI Taxonomy" id="120957"/>
    <lineage>
        <taxon>Bacteria</taxon>
        <taxon>Bacillati</taxon>
        <taxon>Actinomycetota</taxon>
        <taxon>Actinomycetes</taxon>
        <taxon>Mycobacteriales</taxon>
        <taxon>Nocardiaceae</taxon>
        <taxon>Nocardia</taxon>
    </lineage>
</organism>
<proteinExistence type="predicted"/>
<feature type="transmembrane region" description="Helical" evidence="2">
    <location>
        <begin position="85"/>
        <end position="109"/>
    </location>
</feature>
<dbReference type="EMBL" id="JADLRE010000017">
    <property type="protein sequence ID" value="MBF6227694.1"/>
    <property type="molecule type" value="Genomic_DNA"/>
</dbReference>
<dbReference type="Proteomes" id="UP000807309">
    <property type="component" value="Unassembled WGS sequence"/>
</dbReference>
<feature type="region of interest" description="Disordered" evidence="1">
    <location>
        <begin position="1"/>
        <end position="21"/>
    </location>
</feature>
<dbReference type="Pfam" id="PF04240">
    <property type="entry name" value="Caroten_synth"/>
    <property type="match status" value="1"/>
</dbReference>
<feature type="transmembrane region" description="Helical" evidence="2">
    <location>
        <begin position="240"/>
        <end position="261"/>
    </location>
</feature>
<keyword evidence="2" id="KW-1133">Transmembrane helix</keyword>